<dbReference type="Proteomes" id="UP000000765">
    <property type="component" value="Chromosome"/>
</dbReference>
<dbReference type="AlphaFoldDB" id="A0PW41"/>
<keyword evidence="2" id="KW-1133">Transmembrane helix</keyword>
<evidence type="ECO:0000313" key="3">
    <source>
        <dbReference type="EMBL" id="ABL06560.1"/>
    </source>
</evidence>
<evidence type="ECO:0000256" key="2">
    <source>
        <dbReference type="SAM" id="Phobius"/>
    </source>
</evidence>
<feature type="transmembrane region" description="Helical" evidence="2">
    <location>
        <begin position="93"/>
        <end position="114"/>
    </location>
</feature>
<keyword evidence="2" id="KW-0812">Transmembrane</keyword>
<feature type="compositionally biased region" description="Basic and acidic residues" evidence="1">
    <location>
        <begin position="1"/>
        <end position="17"/>
    </location>
</feature>
<evidence type="ECO:0000313" key="4">
    <source>
        <dbReference type="Proteomes" id="UP000000765"/>
    </source>
</evidence>
<proteinExistence type="predicted"/>
<evidence type="ECO:0000256" key="1">
    <source>
        <dbReference type="SAM" id="MobiDB-lite"/>
    </source>
</evidence>
<accession>A0PW41</accession>
<feature type="transmembrane region" description="Helical" evidence="2">
    <location>
        <begin position="120"/>
        <end position="139"/>
    </location>
</feature>
<protein>
    <submittedName>
        <fullName evidence="3">Conserved hypothetical membrane protein</fullName>
    </submittedName>
</protein>
<feature type="transmembrane region" description="Helical" evidence="2">
    <location>
        <begin position="151"/>
        <end position="170"/>
    </location>
</feature>
<keyword evidence="2" id="KW-0472">Membrane</keyword>
<sequence>MCHDEQHGRRCFREGEKRRGRRRTAQGELHDGPVCGRLPACRAVGAARGRPPPPDRSHLGHHHRAGCRPLLRLQNLGAPHRAGKVQARDIEAAGAQLVGAAVVAALASVTILVLPAHLDYHAAEFGLSGFIAVSGYAVARRGGAGRLRATVYGLVVLILATAIAVVKNVLAGH</sequence>
<feature type="region of interest" description="Disordered" evidence="1">
    <location>
        <begin position="1"/>
        <end position="30"/>
    </location>
</feature>
<dbReference type="eggNOG" id="ENOG5031V6I">
    <property type="taxonomic scope" value="Bacteria"/>
</dbReference>
<dbReference type="EMBL" id="CP000325">
    <property type="protein sequence ID" value="ABL06560.1"/>
    <property type="molecule type" value="Genomic_DNA"/>
</dbReference>
<dbReference type="KEGG" id="mul:MUL_4615"/>
<organism evidence="3 4">
    <name type="scientific">Mycobacterium ulcerans (strain Agy99)</name>
    <dbReference type="NCBI Taxonomy" id="362242"/>
    <lineage>
        <taxon>Bacteria</taxon>
        <taxon>Bacillati</taxon>
        <taxon>Actinomycetota</taxon>
        <taxon>Actinomycetes</taxon>
        <taxon>Mycobacteriales</taxon>
        <taxon>Mycobacteriaceae</taxon>
        <taxon>Mycobacterium</taxon>
        <taxon>Mycobacterium ulcerans group</taxon>
    </lineage>
</organism>
<reference evidence="3 4" key="1">
    <citation type="journal article" date="2007" name="Genome Res.">
        <title>Reductive evolution and niche adaptation inferred from the genome of Mycobacterium ulcerans, the causative agent of Buruli ulcer.</title>
        <authorList>
            <person name="Stinear T.P."/>
            <person name="Seemann T."/>
            <person name="Pidot S."/>
            <person name="Frigui W."/>
            <person name="Reysset G."/>
            <person name="Garnier T."/>
            <person name="Meurice G."/>
            <person name="Simon D."/>
            <person name="Bouchier C."/>
            <person name="Ma L."/>
            <person name="Tichit M."/>
            <person name="Porter J.L."/>
            <person name="Ryan J."/>
            <person name="Johnson P.D."/>
            <person name="Davies J.K."/>
            <person name="Jenkin G.A."/>
            <person name="Small P.L."/>
            <person name="Jones L.M."/>
            <person name="Tekaia F."/>
            <person name="Laval F."/>
            <person name="Daffe M."/>
            <person name="Parkhill J."/>
            <person name="Cole S.T."/>
        </authorList>
    </citation>
    <scope>NUCLEOTIDE SEQUENCE [LARGE SCALE GENOMIC DNA]</scope>
    <source>
        <strain evidence="3 4">Agy99</strain>
    </source>
</reference>
<dbReference type="HOGENOM" id="CLU_1545967_0_0_11"/>
<gene>
    <name evidence="3" type="ordered locus">MUL_4615</name>
</gene>
<name>A0PW41_MYCUA</name>